<comment type="caution">
    <text evidence="1">The sequence shown here is derived from an EMBL/GenBank/DDBJ whole genome shotgun (WGS) entry which is preliminary data.</text>
</comment>
<organism evidence="1 2">
    <name type="scientific">Advenella faeciporci</name>
    <dbReference type="NCBI Taxonomy" id="797535"/>
    <lineage>
        <taxon>Bacteria</taxon>
        <taxon>Pseudomonadati</taxon>
        <taxon>Pseudomonadota</taxon>
        <taxon>Betaproteobacteria</taxon>
        <taxon>Burkholderiales</taxon>
        <taxon>Alcaligenaceae</taxon>
    </lineage>
</organism>
<sequence length="160" mass="18122">MIGLPGINIENRLQPGQAFLYIRQLFHAFMVGHQHPGPRIGQPVLQSIYPEQGKQGNRNRPQFVHGNVGNRRFHSLRQQNTHPVTLAYAGFLQHAGKLVRVLLKLVKGITTDIGGRFFMDQRQATAAIGPFIADIHSDIVIFRDIPFEFLIGLPIRWLLD</sequence>
<name>A0A918JJP2_9BURK</name>
<keyword evidence="2" id="KW-1185">Reference proteome</keyword>
<dbReference type="AlphaFoldDB" id="A0A918JJP2"/>
<dbReference type="EMBL" id="BMYS01000007">
    <property type="protein sequence ID" value="GGW84634.1"/>
    <property type="molecule type" value="Genomic_DNA"/>
</dbReference>
<evidence type="ECO:0000313" key="2">
    <source>
        <dbReference type="Proteomes" id="UP000608345"/>
    </source>
</evidence>
<dbReference type="Proteomes" id="UP000608345">
    <property type="component" value="Unassembled WGS sequence"/>
</dbReference>
<protein>
    <submittedName>
        <fullName evidence="1">Uncharacterized protein</fullName>
    </submittedName>
</protein>
<evidence type="ECO:0000313" key="1">
    <source>
        <dbReference type="EMBL" id="GGW84634.1"/>
    </source>
</evidence>
<gene>
    <name evidence="1" type="ORF">GCM10011450_13280</name>
</gene>
<accession>A0A918JJP2</accession>
<proteinExistence type="predicted"/>
<reference evidence="1" key="1">
    <citation type="journal article" date="2014" name="Int. J. Syst. Evol. Microbiol.">
        <title>Complete genome sequence of Corynebacterium casei LMG S-19264T (=DSM 44701T), isolated from a smear-ripened cheese.</title>
        <authorList>
            <consortium name="US DOE Joint Genome Institute (JGI-PGF)"/>
            <person name="Walter F."/>
            <person name="Albersmeier A."/>
            <person name="Kalinowski J."/>
            <person name="Ruckert C."/>
        </authorList>
    </citation>
    <scope>NUCLEOTIDE SEQUENCE</scope>
    <source>
        <strain evidence="1">KCTC 23732</strain>
    </source>
</reference>
<reference evidence="1" key="2">
    <citation type="submission" date="2020-09" db="EMBL/GenBank/DDBJ databases">
        <authorList>
            <person name="Sun Q."/>
            <person name="Kim S."/>
        </authorList>
    </citation>
    <scope>NUCLEOTIDE SEQUENCE</scope>
    <source>
        <strain evidence="1">KCTC 23732</strain>
    </source>
</reference>